<keyword evidence="3" id="KW-1185">Reference proteome</keyword>
<dbReference type="HAMAP" id="MF_00816">
    <property type="entry name" value="UPF0352"/>
    <property type="match status" value="1"/>
</dbReference>
<organism evidence="2 3">
    <name type="scientific">Pseudoalteromonas ulvae</name>
    <dbReference type="NCBI Taxonomy" id="107327"/>
    <lineage>
        <taxon>Bacteria</taxon>
        <taxon>Pseudomonadati</taxon>
        <taxon>Pseudomonadota</taxon>
        <taxon>Gammaproteobacteria</taxon>
        <taxon>Alteromonadales</taxon>
        <taxon>Pseudoalteromonadaceae</taxon>
        <taxon>Pseudoalteromonas</taxon>
    </lineage>
</organism>
<evidence type="ECO:0000256" key="1">
    <source>
        <dbReference type="HAMAP-Rule" id="MF_00816"/>
    </source>
</evidence>
<dbReference type="InterPro" id="IPR009857">
    <property type="entry name" value="UPF0352"/>
</dbReference>
<protein>
    <recommendedName>
        <fullName evidence="1">UPF0352 protein B1199_00690</fullName>
    </recommendedName>
</protein>
<dbReference type="AlphaFoldDB" id="A0A244CTQ3"/>
<dbReference type="RefSeq" id="WP_086742213.1">
    <property type="nucleotide sequence ID" value="NZ_MWPV01000001.1"/>
</dbReference>
<dbReference type="Proteomes" id="UP000194841">
    <property type="component" value="Unassembled WGS sequence"/>
</dbReference>
<dbReference type="Gene3D" id="1.10.3390.10">
    <property type="entry name" value="YejL-like"/>
    <property type="match status" value="1"/>
</dbReference>
<name>A0A244CTQ3_PSEDV</name>
<dbReference type="NCBIfam" id="NF010242">
    <property type="entry name" value="PRK13689.1"/>
    <property type="match status" value="1"/>
</dbReference>
<dbReference type="Pfam" id="PF07208">
    <property type="entry name" value="DUF1414"/>
    <property type="match status" value="1"/>
</dbReference>
<reference evidence="2 3" key="1">
    <citation type="submission" date="2017-02" db="EMBL/GenBank/DDBJ databases">
        <title>Pseudoalteromonas ulvae TC14 Genome.</title>
        <authorList>
            <person name="Molmeret M."/>
        </authorList>
    </citation>
    <scope>NUCLEOTIDE SEQUENCE [LARGE SCALE GENOMIC DNA]</scope>
    <source>
        <strain evidence="2">TC14</strain>
    </source>
</reference>
<proteinExistence type="inferred from homology"/>
<dbReference type="PIRSF" id="PIRSF006188">
    <property type="entry name" value="UCP006188"/>
    <property type="match status" value="1"/>
</dbReference>
<gene>
    <name evidence="2" type="ORF">B1199_00690</name>
</gene>
<evidence type="ECO:0000313" key="2">
    <source>
        <dbReference type="EMBL" id="OUL58836.1"/>
    </source>
</evidence>
<dbReference type="SUPFAM" id="SSF158651">
    <property type="entry name" value="YejL-like"/>
    <property type="match status" value="1"/>
</dbReference>
<dbReference type="OrthoDB" id="5771474at2"/>
<sequence length="70" mass="7688">MPILSKYSNEQVESIVDELIAVLSKHNAPVDLSLMCLGNTLTHIIKEHVPESKQADLTSNFAAALRQSVK</sequence>
<dbReference type="EMBL" id="MWPV01000001">
    <property type="protein sequence ID" value="OUL58836.1"/>
    <property type="molecule type" value="Genomic_DNA"/>
</dbReference>
<comment type="caution">
    <text evidence="2">The sequence shown here is derived from an EMBL/GenBank/DDBJ whole genome shotgun (WGS) entry which is preliminary data.</text>
</comment>
<accession>A0A244CTQ3</accession>
<comment type="similarity">
    <text evidence="1">Belongs to the UPF0352 family.</text>
</comment>
<evidence type="ECO:0000313" key="3">
    <source>
        <dbReference type="Proteomes" id="UP000194841"/>
    </source>
</evidence>
<dbReference type="InterPro" id="IPR023202">
    <property type="entry name" value="YejL_sf"/>
</dbReference>